<dbReference type="PANTHER" id="PTHR34183:SF1">
    <property type="entry name" value="ENDOLYTIC PEPTIDOGLYCAN TRANSGLYCOSYLASE RLPA"/>
    <property type="match status" value="1"/>
</dbReference>
<dbReference type="SUPFAM" id="SSF50685">
    <property type="entry name" value="Barwin-like endoglucanases"/>
    <property type="match status" value="1"/>
</dbReference>
<dbReference type="EMBL" id="LAZR01000027">
    <property type="protein sequence ID" value="KKO03228.1"/>
    <property type="molecule type" value="Genomic_DNA"/>
</dbReference>
<dbReference type="AlphaFoldDB" id="A0A0F9VTF2"/>
<organism evidence="6">
    <name type="scientific">marine sediment metagenome</name>
    <dbReference type="NCBI Taxonomy" id="412755"/>
    <lineage>
        <taxon>unclassified sequences</taxon>
        <taxon>metagenomes</taxon>
        <taxon>ecological metagenomes</taxon>
    </lineage>
</organism>
<name>A0A0F9VTF2_9ZZZZ</name>
<dbReference type="GO" id="GO:0016829">
    <property type="term" value="F:lyase activity"/>
    <property type="evidence" value="ECO:0007669"/>
    <property type="project" value="UniProtKB-KW"/>
</dbReference>
<dbReference type="NCBIfam" id="TIGR00413">
    <property type="entry name" value="rlpA"/>
    <property type="match status" value="1"/>
</dbReference>
<evidence type="ECO:0000259" key="5">
    <source>
        <dbReference type="PROSITE" id="PS51724"/>
    </source>
</evidence>
<dbReference type="InterPro" id="IPR007730">
    <property type="entry name" value="SPOR-like_dom"/>
</dbReference>
<accession>A0A0F9VTF2</accession>
<dbReference type="GO" id="GO:0071555">
    <property type="term" value="P:cell wall organization"/>
    <property type="evidence" value="ECO:0007669"/>
    <property type="project" value="UniProtKB-KW"/>
</dbReference>
<dbReference type="Gene3D" id="2.40.40.10">
    <property type="entry name" value="RlpA-like domain"/>
    <property type="match status" value="1"/>
</dbReference>
<dbReference type="InterPro" id="IPR009009">
    <property type="entry name" value="RlpA-like_DPBB"/>
</dbReference>
<gene>
    <name evidence="6" type="ORF">LCGC14_0096410</name>
</gene>
<dbReference type="SUPFAM" id="SSF110997">
    <property type="entry name" value="Sporulation related repeat"/>
    <property type="match status" value="1"/>
</dbReference>
<dbReference type="Pfam" id="PF03330">
    <property type="entry name" value="DPBB_1"/>
    <property type="match status" value="1"/>
</dbReference>
<keyword evidence="1" id="KW-0732">Signal</keyword>
<dbReference type="CDD" id="cd22268">
    <property type="entry name" value="DPBB_RlpA-like"/>
    <property type="match status" value="1"/>
</dbReference>
<dbReference type="PANTHER" id="PTHR34183">
    <property type="entry name" value="ENDOLYTIC PEPTIDOGLYCAN TRANSGLYCOSYLASE RLPA"/>
    <property type="match status" value="1"/>
</dbReference>
<feature type="region of interest" description="Disordered" evidence="4">
    <location>
        <begin position="226"/>
        <end position="276"/>
    </location>
</feature>
<evidence type="ECO:0000256" key="3">
    <source>
        <dbReference type="ARBA" id="ARBA00023316"/>
    </source>
</evidence>
<sequence>MSMMLAKNWLISSRMTKDQLKRAQRAGGIVTLLALISGCASNETQRVDAPSSTSQSAAPAASTAAATSGGRYAMSGDAYPLEPPDVTKVPDAEPRIEQLSRGGNRPTYEVWGKTYQVLPDATGYERRGTASWYGEKFHGYATSNGEIYDMYKMSAAHRSLPLPTFARVTSLDSGQSVIVRVNDRGPFHSDREIDLSYAAAARLGFLDNGTGPVKVEAIDPEQWLAQRGGANSSPSQSQRQAPAASAMPEQRLAAAPAAPAASQATPSQQASPTASGTGDAVYLQIAALGNPEGAQQLQQRLEGEQPHSVRIMNDADMYRVQVGPIAPAQESQAREALRQAGFPQVFVVR</sequence>
<protein>
    <recommendedName>
        <fullName evidence="5">SPOR domain-containing protein</fullName>
    </recommendedName>
</protein>
<feature type="compositionally biased region" description="Low complexity" evidence="4">
    <location>
        <begin position="230"/>
        <end position="275"/>
    </location>
</feature>
<dbReference type="InterPro" id="IPR034718">
    <property type="entry name" value="RlpA"/>
</dbReference>
<evidence type="ECO:0000256" key="2">
    <source>
        <dbReference type="ARBA" id="ARBA00023239"/>
    </source>
</evidence>
<dbReference type="GO" id="GO:0042834">
    <property type="term" value="F:peptidoglycan binding"/>
    <property type="evidence" value="ECO:0007669"/>
    <property type="project" value="InterPro"/>
</dbReference>
<dbReference type="InterPro" id="IPR036908">
    <property type="entry name" value="RlpA-like_sf"/>
</dbReference>
<proteinExistence type="inferred from homology"/>
<evidence type="ECO:0000313" key="6">
    <source>
        <dbReference type="EMBL" id="KKO03228.1"/>
    </source>
</evidence>
<keyword evidence="2" id="KW-0456">Lyase</keyword>
<comment type="caution">
    <text evidence="6">The sequence shown here is derived from an EMBL/GenBank/DDBJ whole genome shotgun (WGS) entry which is preliminary data.</text>
</comment>
<dbReference type="PROSITE" id="PS51724">
    <property type="entry name" value="SPOR"/>
    <property type="match status" value="1"/>
</dbReference>
<dbReference type="Pfam" id="PF05036">
    <property type="entry name" value="SPOR"/>
    <property type="match status" value="1"/>
</dbReference>
<evidence type="ECO:0000256" key="1">
    <source>
        <dbReference type="ARBA" id="ARBA00022729"/>
    </source>
</evidence>
<keyword evidence="3" id="KW-0961">Cell wall biogenesis/degradation</keyword>
<dbReference type="HAMAP" id="MF_02071">
    <property type="entry name" value="RlpA"/>
    <property type="match status" value="1"/>
</dbReference>
<dbReference type="InterPro" id="IPR012997">
    <property type="entry name" value="RplA"/>
</dbReference>
<reference evidence="6" key="1">
    <citation type="journal article" date="2015" name="Nature">
        <title>Complex archaea that bridge the gap between prokaryotes and eukaryotes.</title>
        <authorList>
            <person name="Spang A."/>
            <person name="Saw J.H."/>
            <person name="Jorgensen S.L."/>
            <person name="Zaremba-Niedzwiedzka K."/>
            <person name="Martijn J."/>
            <person name="Lind A.E."/>
            <person name="van Eijk R."/>
            <person name="Schleper C."/>
            <person name="Guy L."/>
            <person name="Ettema T.J."/>
        </authorList>
    </citation>
    <scope>NUCLEOTIDE SEQUENCE</scope>
</reference>
<dbReference type="Gene3D" id="3.30.70.1070">
    <property type="entry name" value="Sporulation related repeat"/>
    <property type="match status" value="1"/>
</dbReference>
<dbReference type="InterPro" id="IPR036680">
    <property type="entry name" value="SPOR-like_sf"/>
</dbReference>
<evidence type="ECO:0000256" key="4">
    <source>
        <dbReference type="SAM" id="MobiDB-lite"/>
    </source>
</evidence>
<feature type="domain" description="SPOR" evidence="5">
    <location>
        <begin position="275"/>
        <end position="349"/>
    </location>
</feature>
<dbReference type="GO" id="GO:0009279">
    <property type="term" value="C:cell outer membrane"/>
    <property type="evidence" value="ECO:0007669"/>
    <property type="project" value="TreeGrafter"/>
</dbReference>